<dbReference type="Proteomes" id="UP000321863">
    <property type="component" value="Unassembled WGS sequence"/>
</dbReference>
<dbReference type="RefSeq" id="WP_146944416.1">
    <property type="nucleotide sequence ID" value="NZ_BJYJ01000044.1"/>
</dbReference>
<evidence type="ECO:0000313" key="2">
    <source>
        <dbReference type="EMBL" id="GEN78059.1"/>
    </source>
</evidence>
<accession>A0A511YSA2</accession>
<evidence type="ECO:0008006" key="4">
    <source>
        <dbReference type="Google" id="ProtNLM"/>
    </source>
</evidence>
<protein>
    <recommendedName>
        <fullName evidence="4">DUF1440 domain-containing protein</fullName>
    </recommendedName>
</protein>
<proteinExistence type="predicted"/>
<keyword evidence="1" id="KW-1133">Transmembrane helix</keyword>
<keyword evidence="3" id="KW-1185">Reference proteome</keyword>
<keyword evidence="1" id="KW-0812">Transmembrane</keyword>
<gene>
    <name evidence="2" type="ORF">CHA01nite_37990</name>
</gene>
<dbReference type="Pfam" id="PF07274">
    <property type="entry name" value="DUF1440"/>
    <property type="match status" value="1"/>
</dbReference>
<organism evidence="2 3">
    <name type="scientific">Chryseobacterium hagamense</name>
    <dbReference type="NCBI Taxonomy" id="395935"/>
    <lineage>
        <taxon>Bacteria</taxon>
        <taxon>Pseudomonadati</taxon>
        <taxon>Bacteroidota</taxon>
        <taxon>Flavobacteriia</taxon>
        <taxon>Flavobacteriales</taxon>
        <taxon>Weeksellaceae</taxon>
        <taxon>Chryseobacterium group</taxon>
        <taxon>Chryseobacterium</taxon>
    </lineage>
</organism>
<name>A0A511YSA2_9FLAO</name>
<sequence length="173" mass="18926">MNTLSQNILKGIAVGLMASFIKSLAEPPLQKLGEKVFPPEPYELKLRGADVTGHPQNMPPALLAKKVYADTTQEKLSEEDTLRAMKGIHYVLGAVIGVSYVLLVSRNRRFSMGEGVVAGAAVWAFTHGSTVPMLGLQAKVTDMPASWWVWEFGSHIVFGVGMEQSRKVLNKVF</sequence>
<dbReference type="InterPro" id="IPR009898">
    <property type="entry name" value="DUF1440"/>
</dbReference>
<evidence type="ECO:0000313" key="3">
    <source>
        <dbReference type="Proteomes" id="UP000321863"/>
    </source>
</evidence>
<dbReference type="OrthoDB" id="1253601at2"/>
<evidence type="ECO:0000256" key="1">
    <source>
        <dbReference type="SAM" id="Phobius"/>
    </source>
</evidence>
<feature type="transmembrane region" description="Helical" evidence="1">
    <location>
        <begin position="87"/>
        <end position="104"/>
    </location>
</feature>
<keyword evidence="1" id="KW-0472">Membrane</keyword>
<dbReference type="AlphaFoldDB" id="A0A511YSA2"/>
<reference evidence="2 3" key="1">
    <citation type="submission" date="2019-07" db="EMBL/GenBank/DDBJ databases">
        <title>Whole genome shotgun sequence of Chryseobacterium hagamense NBRC 105253.</title>
        <authorList>
            <person name="Hosoyama A."/>
            <person name="Uohara A."/>
            <person name="Ohji S."/>
            <person name="Ichikawa N."/>
        </authorList>
    </citation>
    <scope>NUCLEOTIDE SEQUENCE [LARGE SCALE GENOMIC DNA]</scope>
    <source>
        <strain evidence="2 3">NBRC 105253</strain>
    </source>
</reference>
<dbReference type="EMBL" id="BJYJ01000044">
    <property type="protein sequence ID" value="GEN78059.1"/>
    <property type="molecule type" value="Genomic_DNA"/>
</dbReference>
<comment type="caution">
    <text evidence="2">The sequence shown here is derived from an EMBL/GenBank/DDBJ whole genome shotgun (WGS) entry which is preliminary data.</text>
</comment>